<organism evidence="3 4">
    <name type="scientific">Paractinoplanes hotanensis</name>
    <dbReference type="NCBI Taxonomy" id="2906497"/>
    <lineage>
        <taxon>Bacteria</taxon>
        <taxon>Bacillati</taxon>
        <taxon>Actinomycetota</taxon>
        <taxon>Actinomycetes</taxon>
        <taxon>Micromonosporales</taxon>
        <taxon>Micromonosporaceae</taxon>
        <taxon>Paractinoplanes</taxon>
    </lineage>
</organism>
<dbReference type="Proteomes" id="UP001523216">
    <property type="component" value="Unassembled WGS sequence"/>
</dbReference>
<proteinExistence type="predicted"/>
<sequence>MGTAEVNGITIGYDDAGAGRPLVLVHGHPFDRSMWAPQVAALTGSGWRVITADLRGYGTTAVVEGSTPLPVFARDVAALLDHLGLDDVVLGGLSMGGQIVMECYRQFPSRIRALLLADTFPRADTPEARSHRRATAGRLEAEGMTGYAEQNLAKMIAPYNVEAMPAVADHVMTMMLGAPPAGAAAALRGRADRPDYRDLLTGVTVPTLIVVGRDDEFTPVADAEQMHALIPGSALAVIERAGHLPNLEQPVAFNNVLDTFLAGL</sequence>
<evidence type="ECO:0000256" key="1">
    <source>
        <dbReference type="ARBA" id="ARBA00022801"/>
    </source>
</evidence>
<dbReference type="GO" id="GO:0016787">
    <property type="term" value="F:hydrolase activity"/>
    <property type="evidence" value="ECO:0007669"/>
    <property type="project" value="UniProtKB-KW"/>
</dbReference>
<protein>
    <submittedName>
        <fullName evidence="3">Alpha/beta hydrolase</fullName>
    </submittedName>
</protein>
<keyword evidence="4" id="KW-1185">Reference proteome</keyword>
<gene>
    <name evidence="3" type="ORF">LXN57_08840</name>
</gene>
<evidence type="ECO:0000313" key="4">
    <source>
        <dbReference type="Proteomes" id="UP001523216"/>
    </source>
</evidence>
<dbReference type="PRINTS" id="PR00412">
    <property type="entry name" value="EPOXHYDRLASE"/>
</dbReference>
<dbReference type="InterPro" id="IPR029058">
    <property type="entry name" value="AB_hydrolase_fold"/>
</dbReference>
<dbReference type="EMBL" id="JAMQOL010000010">
    <property type="protein sequence ID" value="MCM4077670.1"/>
    <property type="molecule type" value="Genomic_DNA"/>
</dbReference>
<dbReference type="SUPFAM" id="SSF53474">
    <property type="entry name" value="alpha/beta-Hydrolases"/>
    <property type="match status" value="1"/>
</dbReference>
<name>A0ABT0XVK6_9ACTN</name>
<dbReference type="PRINTS" id="PR00111">
    <property type="entry name" value="ABHYDROLASE"/>
</dbReference>
<dbReference type="Pfam" id="PF12697">
    <property type="entry name" value="Abhydrolase_6"/>
    <property type="match status" value="1"/>
</dbReference>
<evidence type="ECO:0000259" key="2">
    <source>
        <dbReference type="Pfam" id="PF12697"/>
    </source>
</evidence>
<dbReference type="RefSeq" id="WP_251797521.1">
    <property type="nucleotide sequence ID" value="NZ_JAMQOL010000010.1"/>
</dbReference>
<dbReference type="InterPro" id="IPR050266">
    <property type="entry name" value="AB_hydrolase_sf"/>
</dbReference>
<reference evidence="3 4" key="1">
    <citation type="submission" date="2022-06" db="EMBL/GenBank/DDBJ databases">
        <title>Actinoplanes abujensis sp. nov., isolated from Nigerian arid soil.</title>
        <authorList>
            <person name="Ding P."/>
        </authorList>
    </citation>
    <scope>NUCLEOTIDE SEQUENCE [LARGE SCALE GENOMIC DNA]</scope>
    <source>
        <strain evidence="4">TRM88002</strain>
    </source>
</reference>
<dbReference type="Gene3D" id="3.40.50.1820">
    <property type="entry name" value="alpha/beta hydrolase"/>
    <property type="match status" value="1"/>
</dbReference>
<feature type="domain" description="AB hydrolase-1" evidence="2">
    <location>
        <begin position="22"/>
        <end position="254"/>
    </location>
</feature>
<accession>A0ABT0XVK6</accession>
<dbReference type="PANTHER" id="PTHR43798:SF31">
    <property type="entry name" value="AB HYDROLASE SUPERFAMILY PROTEIN YCLE"/>
    <property type="match status" value="1"/>
</dbReference>
<evidence type="ECO:0000313" key="3">
    <source>
        <dbReference type="EMBL" id="MCM4077670.1"/>
    </source>
</evidence>
<dbReference type="PANTHER" id="PTHR43798">
    <property type="entry name" value="MONOACYLGLYCEROL LIPASE"/>
    <property type="match status" value="1"/>
</dbReference>
<comment type="caution">
    <text evidence="3">The sequence shown here is derived from an EMBL/GenBank/DDBJ whole genome shotgun (WGS) entry which is preliminary data.</text>
</comment>
<dbReference type="InterPro" id="IPR000639">
    <property type="entry name" value="Epox_hydrolase-like"/>
</dbReference>
<dbReference type="InterPro" id="IPR000073">
    <property type="entry name" value="AB_hydrolase_1"/>
</dbReference>
<keyword evidence="1 3" id="KW-0378">Hydrolase</keyword>